<proteinExistence type="predicted"/>
<dbReference type="Proteomes" id="UP000663880">
    <property type="component" value="Unassembled WGS sequence"/>
</dbReference>
<evidence type="ECO:0000313" key="2">
    <source>
        <dbReference type="EMBL" id="CAF4816789.1"/>
    </source>
</evidence>
<feature type="compositionally biased region" description="Basic and acidic residues" evidence="1">
    <location>
        <begin position="34"/>
        <end position="43"/>
    </location>
</feature>
<accession>A0A821Q2B8</accession>
<feature type="compositionally biased region" description="Low complexity" evidence="1">
    <location>
        <begin position="1"/>
        <end position="16"/>
    </location>
</feature>
<evidence type="ECO:0000313" key="3">
    <source>
        <dbReference type="Proteomes" id="UP000663880"/>
    </source>
</evidence>
<feature type="compositionally biased region" description="Basic residues" evidence="1">
    <location>
        <begin position="68"/>
        <end position="79"/>
    </location>
</feature>
<comment type="caution">
    <text evidence="2">The sequence shown here is derived from an EMBL/GenBank/DDBJ whole genome shotgun (WGS) entry which is preliminary data.</text>
</comment>
<keyword evidence="3" id="KW-1185">Reference proteome</keyword>
<organism evidence="2 3">
    <name type="scientific">Pieris macdunnoughi</name>
    <dbReference type="NCBI Taxonomy" id="345717"/>
    <lineage>
        <taxon>Eukaryota</taxon>
        <taxon>Metazoa</taxon>
        <taxon>Ecdysozoa</taxon>
        <taxon>Arthropoda</taxon>
        <taxon>Hexapoda</taxon>
        <taxon>Insecta</taxon>
        <taxon>Pterygota</taxon>
        <taxon>Neoptera</taxon>
        <taxon>Endopterygota</taxon>
        <taxon>Lepidoptera</taxon>
        <taxon>Glossata</taxon>
        <taxon>Ditrysia</taxon>
        <taxon>Papilionoidea</taxon>
        <taxon>Pieridae</taxon>
        <taxon>Pierinae</taxon>
        <taxon>Pieris</taxon>
    </lineage>
</organism>
<dbReference type="AlphaFoldDB" id="A0A821Q2B8"/>
<feature type="region of interest" description="Disordered" evidence="1">
    <location>
        <begin position="1"/>
        <end position="79"/>
    </location>
</feature>
<evidence type="ECO:0000256" key="1">
    <source>
        <dbReference type="SAM" id="MobiDB-lite"/>
    </source>
</evidence>
<dbReference type="EMBL" id="CAJOBZ010000007">
    <property type="protein sequence ID" value="CAF4816789.1"/>
    <property type="molecule type" value="Genomic_DNA"/>
</dbReference>
<name>A0A821Q2B8_9NEOP</name>
<gene>
    <name evidence="2" type="ORF">PMACD_LOCUS4373</name>
</gene>
<feature type="compositionally biased region" description="Polar residues" evidence="1">
    <location>
        <begin position="21"/>
        <end position="33"/>
    </location>
</feature>
<protein>
    <submittedName>
        <fullName evidence="2">Uncharacterized protein</fullName>
    </submittedName>
</protein>
<reference evidence="2" key="1">
    <citation type="submission" date="2021-02" db="EMBL/GenBank/DDBJ databases">
        <authorList>
            <person name="Steward A R."/>
        </authorList>
    </citation>
    <scope>NUCLEOTIDE SEQUENCE</scope>
</reference>
<feature type="compositionally biased region" description="Basic and acidic residues" evidence="1">
    <location>
        <begin position="54"/>
        <end position="66"/>
    </location>
</feature>
<sequence>MFALRTPTKPRTSTTPDINLEKTSTVASGTQVPRESKVRKSIDQWEGTTAEEEERGKGKECKEYKRSIGPRKHWRKDRA</sequence>